<sequence>MLYFEKLLGLIFLIFFLSSSNRVNGQTKENRVFIWGINGHPFTQQAYNKRTWAEQLSFLKDLKVDYYRIDVPLANTGRSKNEAAFYAFVRQLKSINVKPMPAVFPRIDTTVIDSLNTYNLYYEQGKTFAKEYGDLIDVVEVGNEWETKLIKSRKLDGTRASHYDLVKAKKRMWLLQGFINGMKTVKSSLRVSISLGWTHWYYLELLEKHHVNYDIIGYHWYSDMGDITNARKPYGDFLPTLKEKYRKEIWVTEFNTHAGTVKHSFASQKDYIAKSIERILKHKVISGLFIYELFDQPALKPRYPDEPNYGLIYMEGNQRRLKPAYLIFRQFIASTK</sequence>
<keyword evidence="6" id="KW-1185">Reference proteome</keyword>
<evidence type="ECO:0000256" key="3">
    <source>
        <dbReference type="ARBA" id="ARBA00023295"/>
    </source>
</evidence>
<dbReference type="RefSeq" id="WP_130856203.1">
    <property type="nucleotide sequence ID" value="NZ_JBHLWO010000001.1"/>
</dbReference>
<proteinExistence type="inferred from homology"/>
<evidence type="ECO:0000313" key="5">
    <source>
        <dbReference type="EMBL" id="MFC0318115.1"/>
    </source>
</evidence>
<keyword evidence="2 4" id="KW-0378">Hydrolase</keyword>
<dbReference type="EC" id="3.2.1.89" evidence="4"/>
<name>A0ABV6HJ15_9SPHI</name>
<evidence type="ECO:0000256" key="4">
    <source>
        <dbReference type="RuleBase" id="RU361192"/>
    </source>
</evidence>
<dbReference type="InterPro" id="IPR017853">
    <property type="entry name" value="GH"/>
</dbReference>
<keyword evidence="3 4" id="KW-0326">Glycosidase</keyword>
<dbReference type="Proteomes" id="UP001589774">
    <property type="component" value="Unassembled WGS sequence"/>
</dbReference>
<comment type="catalytic activity">
    <reaction evidence="4">
        <text>The enzyme specifically hydrolyzes (1-&gt;4)-beta-D-galactosidic linkages in type I arabinogalactans.</text>
        <dbReference type="EC" id="3.2.1.89"/>
    </reaction>
</comment>
<evidence type="ECO:0000256" key="2">
    <source>
        <dbReference type="ARBA" id="ARBA00022801"/>
    </source>
</evidence>
<dbReference type="InterPro" id="IPR011683">
    <property type="entry name" value="Glyco_hydro_53"/>
</dbReference>
<dbReference type="GO" id="GO:0016787">
    <property type="term" value="F:hydrolase activity"/>
    <property type="evidence" value="ECO:0007669"/>
    <property type="project" value="UniProtKB-KW"/>
</dbReference>
<dbReference type="EMBL" id="JBHLWO010000001">
    <property type="protein sequence ID" value="MFC0318115.1"/>
    <property type="molecule type" value="Genomic_DNA"/>
</dbReference>
<dbReference type="SUPFAM" id="SSF51445">
    <property type="entry name" value="(Trans)glycosidases"/>
    <property type="match status" value="1"/>
</dbReference>
<comment type="caution">
    <text evidence="5">The sequence shown here is derived from an EMBL/GenBank/DDBJ whole genome shotgun (WGS) entry which is preliminary data.</text>
</comment>
<evidence type="ECO:0000313" key="6">
    <source>
        <dbReference type="Proteomes" id="UP001589774"/>
    </source>
</evidence>
<gene>
    <name evidence="5" type="ORF">ACFFI0_07330</name>
</gene>
<protein>
    <recommendedName>
        <fullName evidence="4">Arabinogalactan endo-beta-1,4-galactanase</fullName>
        <ecNumber evidence="4">3.2.1.89</ecNumber>
    </recommendedName>
</protein>
<accession>A0ABV6HJ15</accession>
<reference evidence="5 6" key="1">
    <citation type="submission" date="2024-09" db="EMBL/GenBank/DDBJ databases">
        <authorList>
            <person name="Sun Q."/>
            <person name="Mori K."/>
        </authorList>
    </citation>
    <scope>NUCLEOTIDE SEQUENCE [LARGE SCALE GENOMIC DNA]</scope>
    <source>
        <strain evidence="5 6">CCM 7765</strain>
    </source>
</reference>
<organism evidence="5 6">
    <name type="scientific">Olivibacter oleidegradans</name>
    <dbReference type="NCBI Taxonomy" id="760123"/>
    <lineage>
        <taxon>Bacteria</taxon>
        <taxon>Pseudomonadati</taxon>
        <taxon>Bacteroidota</taxon>
        <taxon>Sphingobacteriia</taxon>
        <taxon>Sphingobacteriales</taxon>
        <taxon>Sphingobacteriaceae</taxon>
        <taxon>Olivibacter</taxon>
    </lineage>
</organism>
<comment type="similarity">
    <text evidence="1 4">Belongs to the glycosyl hydrolase 53 family.</text>
</comment>
<evidence type="ECO:0000256" key="1">
    <source>
        <dbReference type="ARBA" id="ARBA00010687"/>
    </source>
</evidence>
<dbReference type="Gene3D" id="3.20.20.80">
    <property type="entry name" value="Glycosidases"/>
    <property type="match status" value="1"/>
</dbReference>
<dbReference type="Pfam" id="PF07745">
    <property type="entry name" value="Glyco_hydro_53"/>
    <property type="match status" value="1"/>
</dbReference>